<reference evidence="1" key="1">
    <citation type="submission" date="2019-10" db="EMBL/GenBank/DDBJ databases">
        <title>Draft genome sequece of Microseira wollei NIES-4236.</title>
        <authorList>
            <person name="Yamaguchi H."/>
            <person name="Suzuki S."/>
            <person name="Kawachi M."/>
        </authorList>
    </citation>
    <scope>NUCLEOTIDE SEQUENCE</scope>
    <source>
        <strain evidence="1">NIES-4236</strain>
    </source>
</reference>
<keyword evidence="2" id="KW-1185">Reference proteome</keyword>
<comment type="caution">
    <text evidence="1">The sequence shown here is derived from an EMBL/GenBank/DDBJ whole genome shotgun (WGS) entry which is preliminary data.</text>
</comment>
<accession>A0AAV3XKX6</accession>
<gene>
    <name evidence="1" type="ORF">MiSe_69800</name>
</gene>
<evidence type="ECO:0000313" key="2">
    <source>
        <dbReference type="Proteomes" id="UP001050975"/>
    </source>
</evidence>
<dbReference type="Proteomes" id="UP001050975">
    <property type="component" value="Unassembled WGS sequence"/>
</dbReference>
<dbReference type="EMBL" id="BLAY01000151">
    <property type="protein sequence ID" value="GET42166.1"/>
    <property type="molecule type" value="Genomic_DNA"/>
</dbReference>
<evidence type="ECO:0000313" key="1">
    <source>
        <dbReference type="EMBL" id="GET42166.1"/>
    </source>
</evidence>
<name>A0AAV3XKX6_9CYAN</name>
<protein>
    <submittedName>
        <fullName evidence="1">Uncharacterized protein</fullName>
    </submittedName>
</protein>
<proteinExistence type="predicted"/>
<dbReference type="AlphaFoldDB" id="A0AAV3XKX6"/>
<organism evidence="1 2">
    <name type="scientific">Microseira wollei NIES-4236</name>
    <dbReference type="NCBI Taxonomy" id="2530354"/>
    <lineage>
        <taxon>Bacteria</taxon>
        <taxon>Bacillati</taxon>
        <taxon>Cyanobacteriota</taxon>
        <taxon>Cyanophyceae</taxon>
        <taxon>Oscillatoriophycideae</taxon>
        <taxon>Aerosakkonematales</taxon>
        <taxon>Aerosakkonemataceae</taxon>
        <taxon>Microseira</taxon>
    </lineage>
</organism>
<sequence>MSKKTLISMTPEAGLKYYYSAPADASLCSREFHSLGYWQSQLGKITVLNDNIVRQ</sequence>